<name>A6IN44_RAT</name>
<evidence type="ECO:0000256" key="1">
    <source>
        <dbReference type="SAM" id="SignalP"/>
    </source>
</evidence>
<dbReference type="Proteomes" id="UP000234681">
    <property type="component" value="Chromosome 4"/>
</dbReference>
<evidence type="ECO:0000313" key="3">
    <source>
        <dbReference type="Proteomes" id="UP000234681"/>
    </source>
</evidence>
<sequence>MLRRLVQQWSVLVFLLSYSVPSRGRSVEGLGRRLGRIETFTEDLPRTRYRIL</sequence>
<reference evidence="2 3" key="1">
    <citation type="submission" date="2005-09" db="EMBL/GenBank/DDBJ databases">
        <authorList>
            <person name="Mural R.J."/>
            <person name="Li P.W."/>
            <person name="Adams M.D."/>
            <person name="Amanatides P.G."/>
            <person name="Baden-Tillson H."/>
            <person name="Barnstead M."/>
            <person name="Chin S.H."/>
            <person name="Dew I."/>
            <person name="Evans C.A."/>
            <person name="Ferriera S."/>
            <person name="Flanigan M."/>
            <person name="Fosler C."/>
            <person name="Glodek A."/>
            <person name="Gu Z."/>
            <person name="Holt R.A."/>
            <person name="Jennings D."/>
            <person name="Kraft C.L."/>
            <person name="Lu F."/>
            <person name="Nguyen T."/>
            <person name="Nusskern D.R."/>
            <person name="Pfannkoch C.M."/>
            <person name="Sitter C."/>
            <person name="Sutton G.G."/>
            <person name="Venter J.C."/>
            <person name="Wang Z."/>
            <person name="Woodage T."/>
            <person name="Zheng X.H."/>
            <person name="Zhong F."/>
        </authorList>
    </citation>
    <scope>NUCLEOTIDE SEQUENCE [LARGE SCALE GENOMIC DNA]</scope>
    <source>
        <strain>BN</strain>
        <strain evidence="3">Sprague-Dawley</strain>
    </source>
</reference>
<feature type="chain" id="PRO_5039899993" evidence="1">
    <location>
        <begin position="25"/>
        <end position="52"/>
    </location>
</feature>
<dbReference type="RGD" id="3441">
    <property type="gene designation" value="Pthlh"/>
</dbReference>
<feature type="signal peptide" evidence="1">
    <location>
        <begin position="1"/>
        <end position="24"/>
    </location>
</feature>
<dbReference type="AlphaFoldDB" id="A6IN44"/>
<protein>
    <submittedName>
        <fullName evidence="2">Parathyroid hormone-like peptide</fullName>
    </submittedName>
</protein>
<dbReference type="EMBL" id="CH473964">
    <property type="protein sequence ID" value="EDM01395.1"/>
    <property type="molecule type" value="Genomic_DNA"/>
</dbReference>
<evidence type="ECO:0000313" key="2">
    <source>
        <dbReference type="EMBL" id="EDM01395.1"/>
    </source>
</evidence>
<gene>
    <name evidence="2 4" type="primary">Pthlh</name>
    <name evidence="2" type="ORF">rCG_29919</name>
</gene>
<organism evidence="2 3">
    <name type="scientific">Rattus norvegicus</name>
    <name type="common">Rat</name>
    <dbReference type="NCBI Taxonomy" id="10116"/>
    <lineage>
        <taxon>Eukaryota</taxon>
        <taxon>Metazoa</taxon>
        <taxon>Chordata</taxon>
        <taxon>Craniata</taxon>
        <taxon>Vertebrata</taxon>
        <taxon>Euteleostomi</taxon>
        <taxon>Mammalia</taxon>
        <taxon>Eutheria</taxon>
        <taxon>Euarchontoglires</taxon>
        <taxon>Glires</taxon>
        <taxon>Rodentia</taxon>
        <taxon>Myomorpha</taxon>
        <taxon>Muroidea</taxon>
        <taxon>Muridae</taxon>
        <taxon>Murinae</taxon>
        <taxon>Rattus</taxon>
    </lineage>
</organism>
<accession>A6IN44</accession>
<evidence type="ECO:0000313" key="4">
    <source>
        <dbReference type="RGD" id="3441"/>
    </source>
</evidence>
<keyword evidence="1" id="KW-0732">Signal</keyword>
<proteinExistence type="predicted"/>